<evidence type="ECO:0000256" key="2">
    <source>
        <dbReference type="ARBA" id="ARBA00022614"/>
    </source>
</evidence>
<dbReference type="FunFam" id="3.80.10.10:FF:000542">
    <property type="entry name" value="Leucine-rich repeat protein kinase family protein"/>
    <property type="match status" value="1"/>
</dbReference>
<feature type="domain" description="Protein kinase" evidence="12">
    <location>
        <begin position="668"/>
        <end position="941"/>
    </location>
</feature>
<dbReference type="Pfam" id="PF07714">
    <property type="entry name" value="PK_Tyr_Ser-Thr"/>
    <property type="match status" value="2"/>
</dbReference>
<dbReference type="InterPro" id="IPR032675">
    <property type="entry name" value="LRR_dom_sf"/>
</dbReference>
<dbReference type="SUPFAM" id="SSF52058">
    <property type="entry name" value="L domain-like"/>
    <property type="match status" value="2"/>
</dbReference>
<dbReference type="Gene3D" id="1.10.510.10">
    <property type="entry name" value="Transferase(Phosphotransferase) domain 1"/>
    <property type="match status" value="1"/>
</dbReference>
<proteinExistence type="predicted"/>
<gene>
    <name evidence="13" type="ORF">FEM48_Zijuj08G0192800</name>
</gene>
<reference evidence="13" key="1">
    <citation type="journal article" date="2021" name="Front. Plant Sci.">
        <title>Chromosome-Scale Genome Assembly for Chinese Sour Jujube and Insights Into Its Genome Evolution and Domestication Signature.</title>
        <authorList>
            <person name="Shen L.-Y."/>
            <person name="Luo H."/>
            <person name="Wang X.-L."/>
            <person name="Wang X.-M."/>
            <person name="Qiu X.-J."/>
            <person name="Liu H."/>
            <person name="Zhou S.-S."/>
            <person name="Jia K.-H."/>
            <person name="Nie S."/>
            <person name="Bao Y.-T."/>
            <person name="Zhang R.-G."/>
            <person name="Yun Q.-Z."/>
            <person name="Chai Y.-H."/>
            <person name="Lu J.-Y."/>
            <person name="Li Y."/>
            <person name="Zhao S.-W."/>
            <person name="Mao J.-F."/>
            <person name="Jia S.-G."/>
            <person name="Mao Y.-M."/>
        </authorList>
    </citation>
    <scope>NUCLEOTIDE SEQUENCE</scope>
    <source>
        <strain evidence="13">AT0</strain>
        <tissue evidence="13">Leaf</tissue>
    </source>
</reference>
<keyword evidence="6 11" id="KW-1133">Transmembrane helix</keyword>
<evidence type="ECO:0000259" key="12">
    <source>
        <dbReference type="PROSITE" id="PS50011"/>
    </source>
</evidence>
<dbReference type="FunFam" id="3.80.10.10:FF:000363">
    <property type="entry name" value="Leucine-rich repeat family protein"/>
    <property type="match status" value="1"/>
</dbReference>
<dbReference type="InterPro" id="IPR017441">
    <property type="entry name" value="Protein_kinase_ATP_BS"/>
</dbReference>
<sequence>MSPWSQQENQVWSFEDSGCLNNGPEDFGVFASCIQANLGYGSGRQSGLMRDSVPGLMTLKEDWKNTPPGWKGSDPCSDWEGIECTGSRVTSIKLSSMGLEGTLSEEIQNLSELQTLDLSYNKGLIGKLPQSIGNLKKLTNLILVGCSFSGPIPDTIGSLEQLVFLSLNSNKFSGGIPPSIGNLPKLNWLDMADNNLEGPIPVSNGNTSGLDMLLHTKHFHFGKNKLSGEIPEKLFNSSMKLIHVLFESNNLTGKIPSTLGLVQTLEVVRFDRNNLVGKVPSNLNSLTNVSELYLSNNRLSGPVPDITGMNNLAYLDMSNNSFDVSDIPTWFSTLTSLTTLYVSLVIALFHLIMERTKLKGELPVDLFSLPSLQTVVLKNNQVNGTLDIGTTYSNQLQLIDLQYNSITEYKKGLYSDTLILANNPVCQETETGTGTESYCKVSTDSQSDSNSSYTTLPNNCVSSPCHANQISSPNCRCAYPYTGSLEFRAPSFSDLGNKSKYKELEKKLLTSFQSDQLLVDSVALSNPNSEPIYLDLRLKVFPYGRDRFNRTEISEIGFLLSNQTFKPPKYFGPFVFHGDEYENYGETEKSKSSIGIIIGAAAGGSVLVLLLLLVGVYAFRQKRRAERSSEISRPFVLWDANKISAGAPQLKGARWFSYEELAKYTNNFSTANEIGSGGFGKVYRGNLPTGELIAIKKSEKESKQGGREFKTEIELLSRVHHKNLVSLVGFCFENNEQLLIYEYVPNGSLKDSLSGMSIEDPLRILKCTVYYEMLLRMDFSSLVQGYLDPEYYMSQQLTEKSDVYSFGVLMLELITARTPIEKGKYIVREVQKTLDKNQGLYNLHRLLDPSIGLATKLRGFEKYVDLALRCVEEAGSDRPTMSEVVKEIENIMELAGLNPNADSASASASYEEVSKPSSHYSPNNETFYCSGAFPPSQIEPQ</sequence>
<dbReference type="PANTHER" id="PTHR45974:SF266">
    <property type="entry name" value="LEUCINE-RICH REPEAT RECEPTOR PROTEIN KINASE HPCA1"/>
    <property type="match status" value="1"/>
</dbReference>
<dbReference type="Proteomes" id="UP000813462">
    <property type="component" value="Unassembled WGS sequence"/>
</dbReference>
<evidence type="ECO:0000256" key="5">
    <source>
        <dbReference type="ARBA" id="ARBA00022737"/>
    </source>
</evidence>
<dbReference type="SUPFAM" id="SSF56112">
    <property type="entry name" value="Protein kinase-like (PK-like)"/>
    <property type="match status" value="1"/>
</dbReference>
<accession>A0A978V0W6</accession>
<evidence type="ECO:0000256" key="6">
    <source>
        <dbReference type="ARBA" id="ARBA00022989"/>
    </source>
</evidence>
<dbReference type="PROSITE" id="PS50011">
    <property type="entry name" value="PROTEIN_KINASE_DOM"/>
    <property type="match status" value="1"/>
</dbReference>
<feature type="transmembrane region" description="Helical" evidence="11">
    <location>
        <begin position="594"/>
        <end position="619"/>
    </location>
</feature>
<dbReference type="Pfam" id="PF00560">
    <property type="entry name" value="LRR_1"/>
    <property type="match status" value="5"/>
</dbReference>
<evidence type="ECO:0000256" key="8">
    <source>
        <dbReference type="ARBA" id="ARBA00023180"/>
    </source>
</evidence>
<evidence type="ECO:0000256" key="9">
    <source>
        <dbReference type="PROSITE-ProRule" id="PRU10141"/>
    </source>
</evidence>
<dbReference type="InterPro" id="IPR000719">
    <property type="entry name" value="Prot_kinase_dom"/>
</dbReference>
<comment type="caution">
    <text evidence="13">The sequence shown here is derived from an EMBL/GenBank/DDBJ whole genome shotgun (WGS) entry which is preliminary data.</text>
</comment>
<organism evidence="13 14">
    <name type="scientific">Ziziphus jujuba var. spinosa</name>
    <dbReference type="NCBI Taxonomy" id="714518"/>
    <lineage>
        <taxon>Eukaryota</taxon>
        <taxon>Viridiplantae</taxon>
        <taxon>Streptophyta</taxon>
        <taxon>Embryophyta</taxon>
        <taxon>Tracheophyta</taxon>
        <taxon>Spermatophyta</taxon>
        <taxon>Magnoliopsida</taxon>
        <taxon>eudicotyledons</taxon>
        <taxon>Gunneridae</taxon>
        <taxon>Pentapetalae</taxon>
        <taxon>rosids</taxon>
        <taxon>fabids</taxon>
        <taxon>Rosales</taxon>
        <taxon>Rhamnaceae</taxon>
        <taxon>Paliureae</taxon>
        <taxon>Ziziphus</taxon>
    </lineage>
</organism>
<keyword evidence="3 11" id="KW-0812">Transmembrane</keyword>
<name>A0A978V0W6_ZIZJJ</name>
<dbReference type="GO" id="GO:0016020">
    <property type="term" value="C:membrane"/>
    <property type="evidence" value="ECO:0007669"/>
    <property type="project" value="UniProtKB-SubCell"/>
</dbReference>
<evidence type="ECO:0000313" key="13">
    <source>
        <dbReference type="EMBL" id="KAH7520882.1"/>
    </source>
</evidence>
<dbReference type="InterPro" id="IPR011009">
    <property type="entry name" value="Kinase-like_dom_sf"/>
</dbReference>
<keyword evidence="4" id="KW-0732">Signal</keyword>
<dbReference type="PANTHER" id="PTHR45974">
    <property type="entry name" value="RECEPTOR-LIKE PROTEIN 55"/>
    <property type="match status" value="1"/>
</dbReference>
<keyword evidence="7 11" id="KW-0472">Membrane</keyword>
<protein>
    <recommendedName>
        <fullName evidence="12">Protein kinase domain-containing protein</fullName>
    </recommendedName>
</protein>
<evidence type="ECO:0000313" key="14">
    <source>
        <dbReference type="Proteomes" id="UP000813462"/>
    </source>
</evidence>
<dbReference type="PROSITE" id="PS00107">
    <property type="entry name" value="PROTEIN_KINASE_ATP"/>
    <property type="match status" value="1"/>
</dbReference>
<evidence type="ECO:0000256" key="10">
    <source>
        <dbReference type="SAM" id="MobiDB-lite"/>
    </source>
</evidence>
<keyword evidence="8" id="KW-0325">Glycoprotein</keyword>
<dbReference type="InterPro" id="IPR001611">
    <property type="entry name" value="Leu-rich_rpt"/>
</dbReference>
<evidence type="ECO:0000256" key="1">
    <source>
        <dbReference type="ARBA" id="ARBA00004370"/>
    </source>
</evidence>
<keyword evidence="2" id="KW-0433">Leucine-rich repeat</keyword>
<feature type="binding site" evidence="9">
    <location>
        <position position="697"/>
    </location>
    <ligand>
        <name>ATP</name>
        <dbReference type="ChEBI" id="CHEBI:30616"/>
    </ligand>
</feature>
<dbReference type="AlphaFoldDB" id="A0A978V0W6"/>
<dbReference type="Gene3D" id="3.80.10.10">
    <property type="entry name" value="Ribonuclease Inhibitor"/>
    <property type="match status" value="3"/>
</dbReference>
<keyword evidence="9" id="KW-0547">Nucleotide-binding</keyword>
<comment type="subcellular location">
    <subcellularLocation>
        <location evidence="1">Membrane</location>
    </subcellularLocation>
</comment>
<keyword evidence="9" id="KW-0067">ATP-binding</keyword>
<evidence type="ECO:0000256" key="7">
    <source>
        <dbReference type="ARBA" id="ARBA00023136"/>
    </source>
</evidence>
<feature type="region of interest" description="Disordered" evidence="10">
    <location>
        <begin position="903"/>
        <end position="922"/>
    </location>
</feature>
<evidence type="ECO:0000256" key="4">
    <source>
        <dbReference type="ARBA" id="ARBA00022729"/>
    </source>
</evidence>
<evidence type="ECO:0000256" key="3">
    <source>
        <dbReference type="ARBA" id="ARBA00022692"/>
    </source>
</evidence>
<dbReference type="FunFam" id="3.30.200.20:FF:000328">
    <property type="entry name" value="Leucine-rich repeat protein kinase family protein"/>
    <property type="match status" value="1"/>
</dbReference>
<dbReference type="GO" id="GO:0004672">
    <property type="term" value="F:protein kinase activity"/>
    <property type="evidence" value="ECO:0007669"/>
    <property type="project" value="InterPro"/>
</dbReference>
<evidence type="ECO:0000256" key="11">
    <source>
        <dbReference type="SAM" id="Phobius"/>
    </source>
</evidence>
<dbReference type="EMBL" id="JAEACU010000008">
    <property type="protein sequence ID" value="KAH7520882.1"/>
    <property type="molecule type" value="Genomic_DNA"/>
</dbReference>
<dbReference type="GO" id="GO:0005524">
    <property type="term" value="F:ATP binding"/>
    <property type="evidence" value="ECO:0007669"/>
    <property type="project" value="UniProtKB-UniRule"/>
</dbReference>
<dbReference type="Gene3D" id="3.30.200.20">
    <property type="entry name" value="Phosphorylase Kinase, domain 1"/>
    <property type="match status" value="1"/>
</dbReference>
<keyword evidence="5" id="KW-0677">Repeat</keyword>
<dbReference type="InterPro" id="IPR001245">
    <property type="entry name" value="Ser-Thr/Tyr_kinase_cat_dom"/>
</dbReference>
<feature type="transmembrane region" description="Helical" evidence="11">
    <location>
        <begin position="330"/>
        <end position="352"/>
    </location>
</feature>